<evidence type="ECO:0000313" key="2">
    <source>
        <dbReference type="Proteomes" id="UP000662074"/>
    </source>
</evidence>
<dbReference type="PANTHER" id="PTHR43239">
    <property type="entry name" value="UPF0734 PROTEIN DDB_G0273871/DDB_G0273177"/>
    <property type="match status" value="1"/>
</dbReference>
<evidence type="ECO:0000313" key="1">
    <source>
        <dbReference type="EMBL" id="GGI50169.1"/>
    </source>
</evidence>
<comment type="caution">
    <text evidence="1">The sequence shown here is derived from an EMBL/GenBank/DDBJ whole genome shotgun (WGS) entry which is preliminary data.</text>
</comment>
<dbReference type="InterPro" id="IPR052996">
    <property type="entry name" value="Carb_Metab_Mutarotase"/>
</dbReference>
<proteinExistence type="predicted"/>
<dbReference type="AlphaFoldDB" id="A0A917J7Q2"/>
<reference evidence="1" key="1">
    <citation type="journal article" date="2014" name="Int. J. Syst. Evol. Microbiol.">
        <title>Complete genome sequence of Corynebacterium casei LMG S-19264T (=DSM 44701T), isolated from a smear-ripened cheese.</title>
        <authorList>
            <consortium name="US DOE Joint Genome Institute (JGI-PGF)"/>
            <person name="Walter F."/>
            <person name="Albersmeier A."/>
            <person name="Kalinowski J."/>
            <person name="Ruckert C."/>
        </authorList>
    </citation>
    <scope>NUCLEOTIDE SEQUENCE</scope>
    <source>
        <strain evidence="1">CCM 8711</strain>
    </source>
</reference>
<reference evidence="1" key="2">
    <citation type="submission" date="2020-09" db="EMBL/GenBank/DDBJ databases">
        <authorList>
            <person name="Sun Q."/>
            <person name="Sedlacek I."/>
        </authorList>
    </citation>
    <scope>NUCLEOTIDE SEQUENCE</scope>
    <source>
        <strain evidence="1">CCM 8711</strain>
    </source>
</reference>
<gene>
    <name evidence="1" type="ORF">GCM10011425_13810</name>
</gene>
<dbReference type="EMBL" id="BMDO01000003">
    <property type="protein sequence ID" value="GGI50169.1"/>
    <property type="molecule type" value="Genomic_DNA"/>
</dbReference>
<dbReference type="Gene3D" id="3.30.70.100">
    <property type="match status" value="1"/>
</dbReference>
<dbReference type="Proteomes" id="UP000662074">
    <property type="component" value="Unassembled WGS sequence"/>
</dbReference>
<name>A0A917J7Q2_9SPHI</name>
<accession>A0A917J7Q2</accession>
<dbReference type="Pfam" id="PF05336">
    <property type="entry name" value="rhaM"/>
    <property type="match status" value="1"/>
</dbReference>
<dbReference type="PANTHER" id="PTHR43239:SF1">
    <property type="entry name" value="UPF0734 PROTEIN DDB_G0273871_DDB_G0273177"/>
    <property type="match status" value="1"/>
</dbReference>
<protein>
    <submittedName>
        <fullName evidence="1">L-fucose mutarotase</fullName>
    </submittedName>
</protein>
<organism evidence="1 2">
    <name type="scientific">Mucilaginibacter galii</name>
    <dbReference type="NCBI Taxonomy" id="2005073"/>
    <lineage>
        <taxon>Bacteria</taxon>
        <taxon>Pseudomonadati</taxon>
        <taxon>Bacteroidota</taxon>
        <taxon>Sphingobacteriia</taxon>
        <taxon>Sphingobacteriales</taxon>
        <taxon>Sphingobacteriaceae</taxon>
        <taxon>Mucilaginibacter</taxon>
    </lineage>
</organism>
<dbReference type="InterPro" id="IPR008000">
    <property type="entry name" value="Rham/fucose_mutarotase"/>
</dbReference>
<dbReference type="SUPFAM" id="SSF54909">
    <property type="entry name" value="Dimeric alpha+beta barrel"/>
    <property type="match status" value="1"/>
</dbReference>
<dbReference type="RefSeq" id="WP_188415123.1">
    <property type="nucleotide sequence ID" value="NZ_BMDO01000003.1"/>
</dbReference>
<dbReference type="InterPro" id="IPR011008">
    <property type="entry name" value="Dimeric_a/b-barrel"/>
</dbReference>
<keyword evidence="2" id="KW-1185">Reference proteome</keyword>
<dbReference type="GO" id="GO:0016857">
    <property type="term" value="F:racemase and epimerase activity, acting on carbohydrates and derivatives"/>
    <property type="evidence" value="ECO:0007669"/>
    <property type="project" value="InterPro"/>
</dbReference>
<sequence length="109" mass="12872">MKKYCLFLDLIDDPELIAEYEAYHQNVWPEIIESIKASGITKMEIYRYNNRLNMIIEATDDFSMEKKAEADESNATVQKWEQMMWKYQQALPGSKPGEKWQLAKVIFSL</sequence>